<proteinExistence type="predicted"/>
<protein>
    <submittedName>
        <fullName evidence="1">Uncharacterized protein</fullName>
    </submittedName>
</protein>
<dbReference type="EMBL" id="SNRW01010428">
    <property type="protein sequence ID" value="KAA6376576.1"/>
    <property type="molecule type" value="Genomic_DNA"/>
</dbReference>
<evidence type="ECO:0000313" key="1">
    <source>
        <dbReference type="EMBL" id="KAA6376576.1"/>
    </source>
</evidence>
<sequence length="96" mass="11572">MKDLKMAVTAVNITYHGTECVSRRFDDQILTRQFNRYIRLKKMINTTDFQGLDYLLVNSQFITWGSVQFVKHFDASDRMQLREEQQRMRLCEFKLN</sequence>
<gene>
    <name evidence="1" type="ORF">EZS28_027896</name>
</gene>
<evidence type="ECO:0000313" key="2">
    <source>
        <dbReference type="Proteomes" id="UP000324800"/>
    </source>
</evidence>
<dbReference type="Proteomes" id="UP000324800">
    <property type="component" value="Unassembled WGS sequence"/>
</dbReference>
<name>A0A5J4V0S1_9EUKA</name>
<dbReference type="OrthoDB" id="6252103at2759"/>
<reference evidence="1 2" key="1">
    <citation type="submission" date="2019-03" db="EMBL/GenBank/DDBJ databases">
        <title>Single cell metagenomics reveals metabolic interactions within the superorganism composed of flagellate Streblomastix strix and complex community of Bacteroidetes bacteria on its surface.</title>
        <authorList>
            <person name="Treitli S.C."/>
            <person name="Kolisko M."/>
            <person name="Husnik F."/>
            <person name="Keeling P."/>
            <person name="Hampl V."/>
        </authorList>
    </citation>
    <scope>NUCLEOTIDE SEQUENCE [LARGE SCALE GENOMIC DNA]</scope>
    <source>
        <strain evidence="1">ST1C</strain>
    </source>
</reference>
<organism evidence="1 2">
    <name type="scientific">Streblomastix strix</name>
    <dbReference type="NCBI Taxonomy" id="222440"/>
    <lineage>
        <taxon>Eukaryota</taxon>
        <taxon>Metamonada</taxon>
        <taxon>Preaxostyla</taxon>
        <taxon>Oxymonadida</taxon>
        <taxon>Streblomastigidae</taxon>
        <taxon>Streblomastix</taxon>
    </lineage>
</organism>
<accession>A0A5J4V0S1</accession>
<comment type="caution">
    <text evidence="1">The sequence shown here is derived from an EMBL/GenBank/DDBJ whole genome shotgun (WGS) entry which is preliminary data.</text>
</comment>
<dbReference type="AlphaFoldDB" id="A0A5J4V0S1"/>